<dbReference type="PRINTS" id="PR00081">
    <property type="entry name" value="GDHRDH"/>
</dbReference>
<comment type="similarity">
    <text evidence="1 3">Belongs to the short-chain dehydrogenases/reductases (SDR) family.</text>
</comment>
<dbReference type="PANTHER" id="PTHR44196">
    <property type="entry name" value="DEHYDROGENASE/REDUCTASE SDR FAMILY MEMBER 7B"/>
    <property type="match status" value="1"/>
</dbReference>
<gene>
    <name evidence="5" type="ORF">E4U42_005734</name>
</gene>
<dbReference type="OrthoDB" id="37659at2759"/>
<evidence type="ECO:0000313" key="5">
    <source>
        <dbReference type="EMBL" id="KAG5921701.1"/>
    </source>
</evidence>
<accession>A0A8K0NH59</accession>
<evidence type="ECO:0000256" key="3">
    <source>
        <dbReference type="RuleBase" id="RU000363"/>
    </source>
</evidence>
<dbReference type="InterPro" id="IPR036291">
    <property type="entry name" value="NAD(P)-bd_dom_sf"/>
</dbReference>
<dbReference type="PANTHER" id="PTHR44196:SF1">
    <property type="entry name" value="DEHYDROGENASE_REDUCTASE SDR FAMILY MEMBER 7B"/>
    <property type="match status" value="1"/>
</dbReference>
<dbReference type="PRINTS" id="PR00080">
    <property type="entry name" value="SDRFAMILY"/>
</dbReference>
<dbReference type="CDD" id="cd05370">
    <property type="entry name" value="SDR_c2"/>
    <property type="match status" value="1"/>
</dbReference>
<comment type="caution">
    <text evidence="5">The sequence shown here is derived from an EMBL/GenBank/DDBJ whole genome shotgun (WGS) entry which is preliminary data.</text>
</comment>
<feature type="region of interest" description="Disordered" evidence="4">
    <location>
        <begin position="193"/>
        <end position="213"/>
    </location>
</feature>
<name>A0A8K0NH59_9HYPO</name>
<organism evidence="5 6">
    <name type="scientific">Claviceps africana</name>
    <dbReference type="NCBI Taxonomy" id="83212"/>
    <lineage>
        <taxon>Eukaryota</taxon>
        <taxon>Fungi</taxon>
        <taxon>Dikarya</taxon>
        <taxon>Ascomycota</taxon>
        <taxon>Pezizomycotina</taxon>
        <taxon>Sordariomycetes</taxon>
        <taxon>Hypocreomycetidae</taxon>
        <taxon>Hypocreales</taxon>
        <taxon>Clavicipitaceae</taxon>
        <taxon>Claviceps</taxon>
    </lineage>
</organism>
<dbReference type="InterPro" id="IPR002347">
    <property type="entry name" value="SDR_fam"/>
</dbReference>
<reference evidence="5" key="1">
    <citation type="journal article" date="2020" name="bioRxiv">
        <title>Whole genome comparisons of ergot fungi reveals the divergence and evolution of species within the genus Claviceps are the result of varying mechanisms driving genome evolution and host range expansion.</title>
        <authorList>
            <person name="Wyka S.A."/>
            <person name="Mondo S.J."/>
            <person name="Liu M."/>
            <person name="Dettman J."/>
            <person name="Nalam V."/>
            <person name="Broders K.D."/>
        </authorList>
    </citation>
    <scope>NUCLEOTIDE SEQUENCE</scope>
    <source>
        <strain evidence="5">CCC 489</strain>
    </source>
</reference>
<feature type="compositionally biased region" description="Basic and acidic residues" evidence="4">
    <location>
        <begin position="195"/>
        <end position="212"/>
    </location>
</feature>
<evidence type="ECO:0000256" key="4">
    <source>
        <dbReference type="SAM" id="MobiDB-lite"/>
    </source>
</evidence>
<protein>
    <submittedName>
        <fullName evidence="5">Secondary metabolism biosynthetic enzyme</fullName>
    </submittedName>
</protein>
<keyword evidence="2" id="KW-0560">Oxidoreductase</keyword>
<proteinExistence type="inferred from homology"/>
<sequence length="261" mass="28438">MPSYPDFTCALITGAGGGIGKALAQYFISLHKKVLLVGRTESNLADTASQIGAAGYYVLDVGQTSSVASFASRITKEHPDLDCLVNNAGVQRPLQVLQGDAAEFLTKADQEIDINIRGPMHLTLALLPHLQTRPCGLVVNVSSVLGFVPFSVINPVYNGTKAWLHFWSLNLRSQLRQGGSSIKVVEIAPPMVGTDLHREREDPDDNKKEKNKQALSVDEFMDDVRKGFEAGQDTITAGMGRAIVEKWYSTFGDEYERASAK</sequence>
<evidence type="ECO:0000256" key="2">
    <source>
        <dbReference type="ARBA" id="ARBA00023002"/>
    </source>
</evidence>
<dbReference type="EMBL" id="SRPY01000549">
    <property type="protein sequence ID" value="KAG5921701.1"/>
    <property type="molecule type" value="Genomic_DNA"/>
</dbReference>
<dbReference type="Proteomes" id="UP000811619">
    <property type="component" value="Unassembled WGS sequence"/>
</dbReference>
<dbReference type="Pfam" id="PF00106">
    <property type="entry name" value="adh_short"/>
    <property type="match status" value="1"/>
</dbReference>
<dbReference type="AlphaFoldDB" id="A0A8K0NH59"/>
<dbReference type="SUPFAM" id="SSF51735">
    <property type="entry name" value="NAD(P)-binding Rossmann-fold domains"/>
    <property type="match status" value="1"/>
</dbReference>
<dbReference type="Gene3D" id="3.40.50.720">
    <property type="entry name" value="NAD(P)-binding Rossmann-like Domain"/>
    <property type="match status" value="1"/>
</dbReference>
<dbReference type="GO" id="GO:0016020">
    <property type="term" value="C:membrane"/>
    <property type="evidence" value="ECO:0007669"/>
    <property type="project" value="TreeGrafter"/>
</dbReference>
<evidence type="ECO:0000256" key="1">
    <source>
        <dbReference type="ARBA" id="ARBA00006484"/>
    </source>
</evidence>
<evidence type="ECO:0000313" key="6">
    <source>
        <dbReference type="Proteomes" id="UP000811619"/>
    </source>
</evidence>
<dbReference type="GO" id="GO:0016491">
    <property type="term" value="F:oxidoreductase activity"/>
    <property type="evidence" value="ECO:0007669"/>
    <property type="project" value="UniProtKB-KW"/>
</dbReference>
<keyword evidence="6" id="KW-1185">Reference proteome</keyword>